<dbReference type="InterPro" id="IPR050661">
    <property type="entry name" value="BglG_antiterminators"/>
</dbReference>
<dbReference type="PROSITE" id="PS51372">
    <property type="entry name" value="PRD_2"/>
    <property type="match status" value="1"/>
</dbReference>
<dbReference type="PANTHER" id="PTHR30185:SF18">
    <property type="entry name" value="TRANSCRIPTIONAL REGULATOR MTLR"/>
    <property type="match status" value="1"/>
</dbReference>
<keyword evidence="2" id="KW-0805">Transcription regulation</keyword>
<sequence length="703" mass="79155">MAKTKEGIVVRANLNGRQRNELHDLSKAVDGILVADMMSKYKISRRSVYYDIEKIHQWLSSEGLGHISVVNQVISADGISWSQLGRFFGEHSSTHFSLEERRALTAVLIVLSIDPVTIASLMDYFGVSRNTTIADIRELRTELCPRGLDLESSPTGGYSVKGDEITLRKYIWLKLQELAASGRATDVKRHLQVTLTKATNNDIDYYELCRSLIKQYESDLQTRCFLDSAGLEGMMIQVSWLRGLAGHWVEMGREEQLTLMGTASFRSVQMSAEKLKRVGIILPSEEVLYITSLLLGIKTADFMAHSEEDHYISNLTERLIANFERVGCLTFVNKGYVHEQLTHHIRPLYYRQKYGISAHNPLTNDIQKMYPMTYEFTRRAATLSGMGQLSDDELAYLTVYLSSDLDNKMLEQGDTSATKVLVIGASNMSTATLVKEQLVDAVGIQFDFDYEEPEKLKRWTLDSYALVLTLVQLPPDISGENIVSITPFLSDDNRQQIYGVLRRNRIISRYASLIDGIIKIVSNSLPEHDATILESDKLHFELFRFFDERDRGLMGPPVIQSQGSCILPDTIAVSEGSTWKEAVIAGALVLQNGATSSRLVERMENIIRSRRLLYYRPEKDVVVVRCPMYGDEGAHVAAQVVVSPDGVRFPDGEIARVVICIATINRYSHWGTLYALYEWLSVPDHVAELEESSPVGLNRGGKR</sequence>
<dbReference type="EMBL" id="JANSKA010000004">
    <property type="protein sequence ID" value="MCR9036589.1"/>
    <property type="molecule type" value="Genomic_DNA"/>
</dbReference>
<dbReference type="PANTHER" id="PTHR30185">
    <property type="entry name" value="CRYPTIC BETA-GLUCOSIDE BGL OPERON ANTITERMINATOR"/>
    <property type="match status" value="1"/>
</dbReference>
<dbReference type="SUPFAM" id="SSF63520">
    <property type="entry name" value="PTS-regulatory domain, PRD"/>
    <property type="match status" value="1"/>
</dbReference>
<evidence type="ECO:0000256" key="2">
    <source>
        <dbReference type="ARBA" id="ARBA00023015"/>
    </source>
</evidence>
<gene>
    <name evidence="5" type="ORF">NVS32_06455</name>
</gene>
<dbReference type="InterPro" id="IPR036388">
    <property type="entry name" value="WH-like_DNA-bd_sf"/>
</dbReference>
<comment type="caution">
    <text evidence="5">The sequence shown here is derived from an EMBL/GenBank/DDBJ whole genome shotgun (WGS) entry which is preliminary data.</text>
</comment>
<protein>
    <submittedName>
        <fullName evidence="5">BglG family transcription antiterminator</fullName>
    </submittedName>
</protein>
<organism evidence="5 6">
    <name type="scientific">Tractidigestivibacter montrealensis</name>
    <dbReference type="NCBI Taxonomy" id="2972466"/>
    <lineage>
        <taxon>Bacteria</taxon>
        <taxon>Bacillati</taxon>
        <taxon>Actinomycetota</taxon>
        <taxon>Coriobacteriia</taxon>
        <taxon>Coriobacteriales</taxon>
        <taxon>Atopobiaceae</taxon>
        <taxon>Tractidigestivibacter</taxon>
    </lineage>
</organism>
<dbReference type="InterPro" id="IPR036634">
    <property type="entry name" value="PRD_sf"/>
</dbReference>
<name>A0ABT1Z8P6_9ACTN</name>
<evidence type="ECO:0000313" key="5">
    <source>
        <dbReference type="EMBL" id="MCR9036589.1"/>
    </source>
</evidence>
<keyword evidence="3" id="KW-0804">Transcription</keyword>
<keyword evidence="6" id="KW-1185">Reference proteome</keyword>
<evidence type="ECO:0000256" key="3">
    <source>
        <dbReference type="ARBA" id="ARBA00023163"/>
    </source>
</evidence>
<dbReference type="InterPro" id="IPR011608">
    <property type="entry name" value="PRD"/>
</dbReference>
<keyword evidence="1" id="KW-0677">Repeat</keyword>
<dbReference type="Gene3D" id="1.10.1790.10">
    <property type="entry name" value="PRD domain"/>
    <property type="match status" value="1"/>
</dbReference>
<dbReference type="Proteomes" id="UP001204320">
    <property type="component" value="Unassembled WGS sequence"/>
</dbReference>
<dbReference type="Pfam" id="PF00874">
    <property type="entry name" value="PRD"/>
    <property type="match status" value="1"/>
</dbReference>
<evidence type="ECO:0000259" key="4">
    <source>
        <dbReference type="PROSITE" id="PS51372"/>
    </source>
</evidence>
<reference evidence="5 6" key="1">
    <citation type="submission" date="2022-08" db="EMBL/GenBank/DDBJ databases">
        <title>Tractidigestivibacter montrealensis type strain KD21.</title>
        <authorList>
            <person name="Diop K."/>
            <person name="Richard C."/>
            <person name="Routy B."/>
        </authorList>
    </citation>
    <scope>NUCLEOTIDE SEQUENCE [LARGE SCALE GENOMIC DNA]</scope>
    <source>
        <strain evidence="5 6">KD21</strain>
    </source>
</reference>
<feature type="domain" description="PRD" evidence="4">
    <location>
        <begin position="307"/>
        <end position="411"/>
    </location>
</feature>
<dbReference type="RefSeq" id="WP_081920150.1">
    <property type="nucleotide sequence ID" value="NZ_JANSKA010000004.1"/>
</dbReference>
<evidence type="ECO:0000256" key="1">
    <source>
        <dbReference type="ARBA" id="ARBA00022737"/>
    </source>
</evidence>
<accession>A0ABT1Z8P6</accession>
<evidence type="ECO:0000313" key="6">
    <source>
        <dbReference type="Proteomes" id="UP001204320"/>
    </source>
</evidence>
<dbReference type="Gene3D" id="1.10.10.10">
    <property type="entry name" value="Winged helix-like DNA-binding domain superfamily/Winged helix DNA-binding domain"/>
    <property type="match status" value="1"/>
</dbReference>
<proteinExistence type="predicted"/>